<feature type="region of interest" description="Disordered" evidence="3">
    <location>
        <begin position="1"/>
        <end position="50"/>
    </location>
</feature>
<keyword evidence="5" id="KW-1185">Reference proteome</keyword>
<evidence type="ECO:0000256" key="3">
    <source>
        <dbReference type="SAM" id="MobiDB-lite"/>
    </source>
</evidence>
<keyword evidence="2" id="KW-0735">Signal-anchor</keyword>
<protein>
    <recommendedName>
        <fullName evidence="2">Methyltransferase</fullName>
        <ecNumber evidence="2">2.1.1.-</ecNumber>
    </recommendedName>
</protein>
<proteinExistence type="inferred from homology"/>
<dbReference type="PANTHER" id="PTHR10108">
    <property type="entry name" value="SAM-DEPENDENT METHYLTRANSFERASE"/>
    <property type="match status" value="1"/>
</dbReference>
<dbReference type="GO" id="GO:0016020">
    <property type="term" value="C:membrane"/>
    <property type="evidence" value="ECO:0007669"/>
    <property type="project" value="UniProtKB-SubCell"/>
</dbReference>
<keyword evidence="1 2" id="KW-0489">Methyltransferase</keyword>
<dbReference type="GO" id="GO:0005768">
    <property type="term" value="C:endosome"/>
    <property type="evidence" value="ECO:0007669"/>
    <property type="project" value="TreeGrafter"/>
</dbReference>
<dbReference type="OrthoDB" id="2013972at2759"/>
<dbReference type="GO" id="GO:0032259">
    <property type="term" value="P:methylation"/>
    <property type="evidence" value="ECO:0007669"/>
    <property type="project" value="UniProtKB-KW"/>
</dbReference>
<dbReference type="InterPro" id="IPR004159">
    <property type="entry name" value="Put_SAM_MeTrfase"/>
</dbReference>
<keyword evidence="2" id="KW-0808">Transferase</keyword>
<comment type="similarity">
    <text evidence="2">Belongs to the methyltransferase superfamily.</text>
</comment>
<accession>A0A8J5WJB5</accession>
<feature type="compositionally biased region" description="Polar residues" evidence="3">
    <location>
        <begin position="1"/>
        <end position="10"/>
    </location>
</feature>
<reference evidence="4" key="1">
    <citation type="journal article" date="2021" name="bioRxiv">
        <title>Whole Genome Assembly and Annotation of Northern Wild Rice, Zizania palustris L., Supports a Whole Genome Duplication in the Zizania Genus.</title>
        <authorList>
            <person name="Haas M."/>
            <person name="Kono T."/>
            <person name="Macchietto M."/>
            <person name="Millas R."/>
            <person name="McGilp L."/>
            <person name="Shao M."/>
            <person name="Duquette J."/>
            <person name="Hirsch C.N."/>
            <person name="Kimball J."/>
        </authorList>
    </citation>
    <scope>NUCLEOTIDE SEQUENCE</scope>
    <source>
        <tissue evidence="4">Fresh leaf tissue</tissue>
    </source>
</reference>
<evidence type="ECO:0000313" key="4">
    <source>
        <dbReference type="EMBL" id="KAG8092325.1"/>
    </source>
</evidence>
<dbReference type="GO" id="GO:0005802">
    <property type="term" value="C:trans-Golgi network"/>
    <property type="evidence" value="ECO:0007669"/>
    <property type="project" value="TreeGrafter"/>
</dbReference>
<dbReference type="EMBL" id="JAAALK010000080">
    <property type="protein sequence ID" value="KAG8092325.1"/>
    <property type="molecule type" value="Genomic_DNA"/>
</dbReference>
<sequence>MSTSSLQTETSRPLPFPLLVSPSAPLPSAMPNTGSPPRSRPGSAAGAGAGRRCGKVTRVDLLTVVLAATLCSASYSLSIWHNSRGAAEGSVLGLVAGHAVCGDADEELDFEAHHTAENAGLSVSEPSSSARRELRAEGAPAGNIYRVPFPWPVSRAVVWAGNSARGLAVAKAAAAAAERWARVDGDMLRFTDSSAVRAYADVVLRLVAAPVRTALDIGAMHGGSWATEMLSRGVLTVSVAAPWVPSDGALVELALERGVPAMLAAPSRRGLPYPVAAFDMAHCGSCLVPWHLHGERFLMEIDRVLRPGGYWVHSGAPRNGPRERAGVETVAASMCWRKVADQNGVTVWQKPVSHIGCNAGEGAAMSPRFCTGQHREDKRDSDIKPCITPIREGAAPREGTTEKLRHDGETWRGRVARYKAVVTQLGQKGRFRNLLDMNAGLGGFAAALADDPVWVMNVIPATGGDADKLGAIYQRGLIGAYHDWCEPMLTPAMSYDLLHADSLFTLYKHRCDMEGILLEMDRILRPGRSVILRDNIDILAKIKNVISANDRMKWDVQIVDGENGSDDADKILFAAKSSCNDDDPDQEQ</sequence>
<dbReference type="CDD" id="cd02440">
    <property type="entry name" value="AdoMet_MTases"/>
    <property type="match status" value="1"/>
</dbReference>
<keyword evidence="2" id="KW-0325">Glycoprotein</keyword>
<evidence type="ECO:0000256" key="1">
    <source>
        <dbReference type="ARBA" id="ARBA00022603"/>
    </source>
</evidence>
<organism evidence="4 5">
    <name type="scientific">Zizania palustris</name>
    <name type="common">Northern wild rice</name>
    <dbReference type="NCBI Taxonomy" id="103762"/>
    <lineage>
        <taxon>Eukaryota</taxon>
        <taxon>Viridiplantae</taxon>
        <taxon>Streptophyta</taxon>
        <taxon>Embryophyta</taxon>
        <taxon>Tracheophyta</taxon>
        <taxon>Spermatophyta</taxon>
        <taxon>Magnoliopsida</taxon>
        <taxon>Liliopsida</taxon>
        <taxon>Poales</taxon>
        <taxon>Poaceae</taxon>
        <taxon>BOP clade</taxon>
        <taxon>Oryzoideae</taxon>
        <taxon>Oryzeae</taxon>
        <taxon>Zizaniinae</taxon>
        <taxon>Zizania</taxon>
    </lineage>
</organism>
<evidence type="ECO:0000313" key="5">
    <source>
        <dbReference type="Proteomes" id="UP000729402"/>
    </source>
</evidence>
<dbReference type="AlphaFoldDB" id="A0A8J5WJB5"/>
<comment type="subcellular location">
    <subcellularLocation>
        <location evidence="2">Membrane</location>
        <topology evidence="2">Single-pass type II membrane protein</topology>
    </subcellularLocation>
</comment>
<keyword evidence="2" id="KW-0812">Transmembrane</keyword>
<dbReference type="EC" id="2.1.1.-" evidence="2"/>
<evidence type="ECO:0000256" key="2">
    <source>
        <dbReference type="RuleBase" id="RU366043"/>
    </source>
</evidence>
<name>A0A8J5WJB5_ZIZPA</name>
<dbReference type="Pfam" id="PF03141">
    <property type="entry name" value="Methyltransf_29"/>
    <property type="match status" value="2"/>
</dbReference>
<dbReference type="Proteomes" id="UP000729402">
    <property type="component" value="Unassembled WGS sequence"/>
</dbReference>
<dbReference type="PANTHER" id="PTHR10108:SF1049">
    <property type="entry name" value="METHYLTRANSFERASE"/>
    <property type="match status" value="1"/>
</dbReference>
<reference evidence="4" key="2">
    <citation type="submission" date="2021-02" db="EMBL/GenBank/DDBJ databases">
        <authorList>
            <person name="Kimball J.A."/>
            <person name="Haas M.W."/>
            <person name="Macchietto M."/>
            <person name="Kono T."/>
            <person name="Duquette J."/>
            <person name="Shao M."/>
        </authorList>
    </citation>
    <scope>NUCLEOTIDE SEQUENCE</scope>
    <source>
        <tissue evidence="4">Fresh leaf tissue</tissue>
    </source>
</reference>
<comment type="caution">
    <text evidence="4">The sequence shown here is derived from an EMBL/GenBank/DDBJ whole genome shotgun (WGS) entry which is preliminary data.</text>
</comment>
<gene>
    <name evidence="4" type="ORF">GUJ93_ZPchr0012g18766</name>
</gene>
<feature type="compositionally biased region" description="Low complexity" evidence="3">
    <location>
        <begin position="11"/>
        <end position="44"/>
    </location>
</feature>
<dbReference type="GO" id="GO:0008168">
    <property type="term" value="F:methyltransferase activity"/>
    <property type="evidence" value="ECO:0007669"/>
    <property type="project" value="UniProtKB-UniRule"/>
</dbReference>